<evidence type="ECO:0000256" key="2">
    <source>
        <dbReference type="SAM" id="Phobius"/>
    </source>
</evidence>
<dbReference type="SUPFAM" id="SSF57884">
    <property type="entry name" value="Ada DNA repair protein, N-terminal domain (N-Ada 10)"/>
    <property type="match status" value="1"/>
</dbReference>
<feature type="region of interest" description="Disordered" evidence="1">
    <location>
        <begin position="105"/>
        <end position="165"/>
    </location>
</feature>
<reference evidence="4" key="1">
    <citation type="journal article" date="2019" name="Int. J. Syst. Evol. Microbiol.">
        <title>The Global Catalogue of Microorganisms (GCM) 10K type strain sequencing project: providing services to taxonomists for standard genome sequencing and annotation.</title>
        <authorList>
            <consortium name="The Broad Institute Genomics Platform"/>
            <consortium name="The Broad Institute Genome Sequencing Center for Infectious Disease"/>
            <person name="Wu L."/>
            <person name="Ma J."/>
        </authorList>
    </citation>
    <scope>NUCLEOTIDE SEQUENCE [LARGE SCALE GENOMIC DNA]</scope>
    <source>
        <strain evidence="4">CCM 8979</strain>
    </source>
</reference>
<dbReference type="RefSeq" id="WP_203645528.1">
    <property type="nucleotide sequence ID" value="NZ_BOLN01000006.1"/>
</dbReference>
<sequence length="205" mass="21592">MTFALIWILLWGGAAYWVLRKPHRRRILGSAFIFLALFGGMVGLAADNPQPTIKTKTVQVGTKRLARAKAESRRLAVIASQQTATSDQLAAQASSQAAAASKAASASQASSQSESRASAKSASREAVSQAAAAKAASSSTTTQSSHARHTRGDLTTGKNGQIIGNKNSKIYHVPGQSGYHMNSSNAVYFQTEAQAKAAGYRKALR</sequence>
<dbReference type="Proteomes" id="UP001597189">
    <property type="component" value="Unassembled WGS sequence"/>
</dbReference>
<feature type="compositionally biased region" description="Low complexity" evidence="1">
    <location>
        <begin position="105"/>
        <end position="145"/>
    </location>
</feature>
<name>A0ABW4D5G0_9LACO</name>
<dbReference type="InterPro" id="IPR035451">
    <property type="entry name" value="Ada-like_dom_sf"/>
</dbReference>
<keyword evidence="2" id="KW-0472">Membrane</keyword>
<organism evidence="3 4">
    <name type="scientific">Levilactobacillus lanxiensis</name>
    <dbReference type="NCBI Taxonomy" id="2799568"/>
    <lineage>
        <taxon>Bacteria</taxon>
        <taxon>Bacillati</taxon>
        <taxon>Bacillota</taxon>
        <taxon>Bacilli</taxon>
        <taxon>Lactobacillales</taxon>
        <taxon>Lactobacillaceae</taxon>
        <taxon>Levilactobacillus</taxon>
    </lineage>
</organism>
<keyword evidence="2" id="KW-0812">Transmembrane</keyword>
<gene>
    <name evidence="3" type="ORF">ACFQ44_08910</name>
</gene>
<evidence type="ECO:0008006" key="5">
    <source>
        <dbReference type="Google" id="ProtNLM"/>
    </source>
</evidence>
<feature type="compositionally biased region" description="Polar residues" evidence="1">
    <location>
        <begin position="156"/>
        <end position="165"/>
    </location>
</feature>
<evidence type="ECO:0000256" key="1">
    <source>
        <dbReference type="SAM" id="MobiDB-lite"/>
    </source>
</evidence>
<comment type="caution">
    <text evidence="3">The sequence shown here is derived from an EMBL/GenBank/DDBJ whole genome shotgun (WGS) entry which is preliminary data.</text>
</comment>
<evidence type="ECO:0000313" key="4">
    <source>
        <dbReference type="Proteomes" id="UP001597189"/>
    </source>
</evidence>
<feature type="transmembrane region" description="Helical" evidence="2">
    <location>
        <begin position="25"/>
        <end position="46"/>
    </location>
</feature>
<dbReference type="EMBL" id="JBHTOD010000006">
    <property type="protein sequence ID" value="MFD1455793.1"/>
    <property type="molecule type" value="Genomic_DNA"/>
</dbReference>
<keyword evidence="4" id="KW-1185">Reference proteome</keyword>
<evidence type="ECO:0000313" key="3">
    <source>
        <dbReference type="EMBL" id="MFD1455793.1"/>
    </source>
</evidence>
<accession>A0ABW4D5G0</accession>
<keyword evidence="2" id="KW-1133">Transmembrane helix</keyword>
<protein>
    <recommendedName>
        <fullName evidence="5">DNA-entry nuclease</fullName>
    </recommendedName>
</protein>
<dbReference type="Gene3D" id="3.40.10.10">
    <property type="entry name" value="DNA Methylphosphotriester Repair Domain"/>
    <property type="match status" value="1"/>
</dbReference>
<proteinExistence type="predicted"/>